<dbReference type="AlphaFoldDB" id="A0A0F8YQ09"/>
<name>A0A0F8YQ09_9ZZZZ</name>
<sequence length="38" mass="4269">EGMYGISQVLTRIGNPCYISEITTSMLNPKSELKLLMH</sequence>
<protein>
    <submittedName>
        <fullName evidence="1">Uncharacterized protein</fullName>
    </submittedName>
</protein>
<feature type="non-terminal residue" evidence="1">
    <location>
        <position position="1"/>
    </location>
</feature>
<dbReference type="EMBL" id="LAZR01065099">
    <property type="protein sequence ID" value="KKK56224.1"/>
    <property type="molecule type" value="Genomic_DNA"/>
</dbReference>
<gene>
    <name evidence="1" type="ORF">LCGC14_3066690</name>
</gene>
<proteinExistence type="predicted"/>
<comment type="caution">
    <text evidence="1">The sequence shown here is derived from an EMBL/GenBank/DDBJ whole genome shotgun (WGS) entry which is preliminary data.</text>
</comment>
<evidence type="ECO:0000313" key="1">
    <source>
        <dbReference type="EMBL" id="KKK56224.1"/>
    </source>
</evidence>
<accession>A0A0F8YQ09</accession>
<organism evidence="1">
    <name type="scientific">marine sediment metagenome</name>
    <dbReference type="NCBI Taxonomy" id="412755"/>
    <lineage>
        <taxon>unclassified sequences</taxon>
        <taxon>metagenomes</taxon>
        <taxon>ecological metagenomes</taxon>
    </lineage>
</organism>
<reference evidence="1" key="1">
    <citation type="journal article" date="2015" name="Nature">
        <title>Complex archaea that bridge the gap between prokaryotes and eukaryotes.</title>
        <authorList>
            <person name="Spang A."/>
            <person name="Saw J.H."/>
            <person name="Jorgensen S.L."/>
            <person name="Zaremba-Niedzwiedzka K."/>
            <person name="Martijn J."/>
            <person name="Lind A.E."/>
            <person name="van Eijk R."/>
            <person name="Schleper C."/>
            <person name="Guy L."/>
            <person name="Ettema T.J."/>
        </authorList>
    </citation>
    <scope>NUCLEOTIDE SEQUENCE</scope>
</reference>